<feature type="compositionally biased region" description="Basic and acidic residues" evidence="4">
    <location>
        <begin position="653"/>
        <end position="667"/>
    </location>
</feature>
<name>A0A3Q2XEZ6_HIPCM</name>
<feature type="compositionally biased region" description="Pro residues" evidence="4">
    <location>
        <begin position="152"/>
        <end position="163"/>
    </location>
</feature>
<dbReference type="AlphaFoldDB" id="A0A3Q2XEZ6"/>
<dbReference type="OMA" id="KSSTWSW"/>
<feature type="compositionally biased region" description="Acidic residues" evidence="4">
    <location>
        <begin position="402"/>
        <end position="420"/>
    </location>
</feature>
<proteinExistence type="predicted"/>
<feature type="compositionally biased region" description="Basic and acidic residues" evidence="4">
    <location>
        <begin position="421"/>
        <end position="452"/>
    </location>
</feature>
<dbReference type="GO" id="GO:0072659">
    <property type="term" value="P:protein localization to plasma membrane"/>
    <property type="evidence" value="ECO:0007669"/>
    <property type="project" value="TreeGrafter"/>
</dbReference>
<feature type="compositionally biased region" description="Pro residues" evidence="4">
    <location>
        <begin position="63"/>
        <end position="74"/>
    </location>
</feature>
<dbReference type="GO" id="GO:0007229">
    <property type="term" value="P:integrin-mediated signaling pathway"/>
    <property type="evidence" value="ECO:0007669"/>
    <property type="project" value="InterPro"/>
</dbReference>
<dbReference type="FunFam" id="2.30.30.40:FF:000307">
    <property type="entry name" value="Predicted protein"/>
    <property type="match status" value="1"/>
</dbReference>
<accession>A0A3Q2XEZ6</accession>
<feature type="compositionally biased region" description="Low complexity" evidence="4">
    <location>
        <begin position="132"/>
        <end position="151"/>
    </location>
</feature>
<dbReference type="InterPro" id="IPR036028">
    <property type="entry name" value="SH3-like_dom_sf"/>
</dbReference>
<organism evidence="6 7">
    <name type="scientific">Hippocampus comes</name>
    <name type="common">Tiger tail seahorse</name>
    <dbReference type="NCBI Taxonomy" id="109280"/>
    <lineage>
        <taxon>Eukaryota</taxon>
        <taxon>Metazoa</taxon>
        <taxon>Chordata</taxon>
        <taxon>Craniata</taxon>
        <taxon>Vertebrata</taxon>
        <taxon>Euteleostomi</taxon>
        <taxon>Actinopterygii</taxon>
        <taxon>Neopterygii</taxon>
        <taxon>Teleostei</taxon>
        <taxon>Neoteleostei</taxon>
        <taxon>Acanthomorphata</taxon>
        <taxon>Syngnathiaria</taxon>
        <taxon>Syngnathiformes</taxon>
        <taxon>Syngnathoidei</taxon>
        <taxon>Syngnathidae</taxon>
        <taxon>Hippocampus</taxon>
    </lineage>
</organism>
<evidence type="ECO:0000313" key="7">
    <source>
        <dbReference type="Proteomes" id="UP000264820"/>
    </source>
</evidence>
<evidence type="ECO:0000256" key="4">
    <source>
        <dbReference type="SAM" id="MobiDB-lite"/>
    </source>
</evidence>
<feature type="compositionally biased region" description="Pro residues" evidence="4">
    <location>
        <begin position="347"/>
        <end position="361"/>
    </location>
</feature>
<keyword evidence="1 3" id="KW-0728">SH3 domain</keyword>
<dbReference type="PANTHER" id="PTHR16830">
    <property type="entry name" value="SH2 CONTAINING ADAPTOR PRAM-1 RELATED"/>
    <property type="match status" value="1"/>
</dbReference>
<dbReference type="STRING" id="109280.ENSHCOP00000002192"/>
<evidence type="ECO:0000256" key="2">
    <source>
        <dbReference type="ARBA" id="ARBA00022553"/>
    </source>
</evidence>
<keyword evidence="2" id="KW-0597">Phosphoprotein</keyword>
<dbReference type="Gene3D" id="2.30.30.40">
    <property type="entry name" value="SH3 Domains"/>
    <property type="match status" value="2"/>
</dbReference>
<evidence type="ECO:0000256" key="3">
    <source>
        <dbReference type="PROSITE-ProRule" id="PRU00192"/>
    </source>
</evidence>
<dbReference type="PROSITE" id="PS50002">
    <property type="entry name" value="SH3"/>
    <property type="match status" value="1"/>
</dbReference>
<feature type="domain" description="SH3" evidence="5">
    <location>
        <begin position="462"/>
        <end position="523"/>
    </location>
</feature>
<reference evidence="6" key="2">
    <citation type="submission" date="2025-09" db="UniProtKB">
        <authorList>
            <consortium name="Ensembl"/>
        </authorList>
    </citation>
    <scope>IDENTIFICATION</scope>
</reference>
<keyword evidence="7" id="KW-1185">Reference proteome</keyword>
<dbReference type="InterPro" id="IPR029294">
    <property type="entry name" value="hSH3"/>
</dbReference>
<evidence type="ECO:0000256" key="1">
    <source>
        <dbReference type="ARBA" id="ARBA00022443"/>
    </source>
</evidence>
<feature type="compositionally biased region" description="Polar residues" evidence="4">
    <location>
        <begin position="324"/>
        <end position="342"/>
    </location>
</feature>
<dbReference type="InterPro" id="IPR001452">
    <property type="entry name" value="SH3_domain"/>
</dbReference>
<dbReference type="PANTHER" id="PTHR16830:SF19">
    <property type="entry name" value="FYN-BINDING PROTEIN-LIKE-RELATED"/>
    <property type="match status" value="1"/>
</dbReference>
<sequence>MENKADVKAIMARFQANAGGAEESSSPSPRHKAPLNVTLSSGPAIPSKKPVLESLSGGNLNLPPKPSSNLPPKPSSYLKSTIKSDTEAPGANTTKVASRFNNTLGEMTDKKAVFERGQTALKSPGAKSPEIKSPVLKPTLPKPPLSTSLSNPKPPGPKPPPAGSKPSWVKEESGGGSPTEPTPPKVPPLHRKPNSSVVKLRQQNEPNTDKASPPSNFLAAKEAFNKQKNKSESDLSVEADARPPLSGNPAVPPPKPPASKKPSLRIPPNASIQNTDTNDDDSPSEAKRKPLPNALTLGPAPAKPKRPPKVDLEDFRRAAGIFHGNNTVNKTVPPTGSASGNLGANRPQPPRSALPSLPPRPSGTIVHQEESYDDVDAVKISSSLPPPLPPSAGHPSLRPKEEEQDDDSGDMYEPLDDAWDEHEKRKEKEEKRQLEAEKKEQKGREKKEQEARKKFKLVGPVEAIHQGKARGDCKGSKTELALKRGDCLDIIRVQGNPEGKWLGRKQDGSIGYVKTTSVEIDFNTLKTQQAQQGSSFDVYDDVDVASSDGSGISGQGVFLPPPPIEDDELYNDVIDPDLDVSHQRPRLSVPKSLGLLKIFERNRRPVSTKVLPPPSQFTAEDNAVDDELYYDVDAQNQPPPPPISSIPSTRGRGKAEETDPKKTKKLEKEEKDFRKKFKVCISFFLSLYICMYTYIHNGCPCHATCFQYDGEIQVLYQVTVSPTAVNKKWGIKELAVKAGERLDVIVKPSDNKMICRNEEGKFGYVSMCHICMDDGDIYDDIDDECIYDNE</sequence>
<feature type="region of interest" description="Disordered" evidence="4">
    <location>
        <begin position="632"/>
        <end position="667"/>
    </location>
</feature>
<reference evidence="6" key="1">
    <citation type="submission" date="2025-08" db="UniProtKB">
        <authorList>
            <consortium name="Ensembl"/>
        </authorList>
    </citation>
    <scope>IDENTIFICATION</scope>
</reference>
<evidence type="ECO:0000313" key="6">
    <source>
        <dbReference type="Ensembl" id="ENSHCOP00000002192.1"/>
    </source>
</evidence>
<feature type="compositionally biased region" description="Polar residues" evidence="4">
    <location>
        <begin position="91"/>
        <end position="105"/>
    </location>
</feature>
<protein>
    <submittedName>
        <fullName evidence="6">FYN-binding protein-like</fullName>
    </submittedName>
</protein>
<dbReference type="Ensembl" id="ENSHCOT00000010821.1">
    <property type="protein sequence ID" value="ENSHCOP00000002192.1"/>
    <property type="gene ID" value="ENSHCOG00000003276.1"/>
</dbReference>
<feature type="region of interest" description="Disordered" evidence="4">
    <location>
        <begin position="16"/>
        <end position="454"/>
    </location>
</feature>
<feature type="compositionally biased region" description="Basic and acidic residues" evidence="4">
    <location>
        <begin position="223"/>
        <end position="233"/>
    </location>
</feature>
<feature type="compositionally biased region" description="Basic and acidic residues" evidence="4">
    <location>
        <begin position="308"/>
        <end position="317"/>
    </location>
</feature>
<evidence type="ECO:0000259" key="5">
    <source>
        <dbReference type="PROSITE" id="PS50002"/>
    </source>
</evidence>
<dbReference type="GO" id="GO:0050852">
    <property type="term" value="P:T cell receptor signaling pathway"/>
    <property type="evidence" value="ECO:0007669"/>
    <property type="project" value="TreeGrafter"/>
</dbReference>
<dbReference type="Proteomes" id="UP000264820">
    <property type="component" value="Unplaced"/>
</dbReference>
<feature type="compositionally biased region" description="Pro residues" evidence="4">
    <location>
        <begin position="250"/>
        <end position="259"/>
    </location>
</feature>
<dbReference type="Pfam" id="PF14603">
    <property type="entry name" value="hSH3"/>
    <property type="match status" value="2"/>
</dbReference>
<dbReference type="InterPro" id="IPR043443">
    <property type="entry name" value="FYB1/2-like"/>
</dbReference>
<dbReference type="SUPFAM" id="SSF50044">
    <property type="entry name" value="SH3-domain"/>
    <property type="match status" value="2"/>
</dbReference>
<feature type="compositionally biased region" description="Polar residues" evidence="4">
    <location>
        <begin position="194"/>
        <end position="215"/>
    </location>
</feature>
<dbReference type="GO" id="GO:0005886">
    <property type="term" value="C:plasma membrane"/>
    <property type="evidence" value="ECO:0007669"/>
    <property type="project" value="InterPro"/>
</dbReference>
<dbReference type="GeneTree" id="ENSGT00530000063460"/>